<dbReference type="EMBL" id="VAWA01000003">
    <property type="protein sequence ID" value="TLP78956.1"/>
    <property type="molecule type" value="Genomic_DNA"/>
</dbReference>
<dbReference type="PANTHER" id="PTHR42711">
    <property type="entry name" value="ABC TRANSPORTER ATP-BINDING PROTEIN"/>
    <property type="match status" value="1"/>
</dbReference>
<dbReference type="PANTHER" id="PTHR42711:SF5">
    <property type="entry name" value="ABC TRANSPORTER ATP-BINDING PROTEIN NATA"/>
    <property type="match status" value="1"/>
</dbReference>
<keyword evidence="4" id="KW-0547">Nucleotide-binding</keyword>
<keyword evidence="6" id="KW-0046">Antibiotic resistance</keyword>
<dbReference type="Pfam" id="PF00005">
    <property type="entry name" value="ABC_tran"/>
    <property type="match status" value="1"/>
</dbReference>
<dbReference type="GO" id="GO:0005524">
    <property type="term" value="F:ATP binding"/>
    <property type="evidence" value="ECO:0007669"/>
    <property type="project" value="UniProtKB-KW"/>
</dbReference>
<dbReference type="InterPro" id="IPR003593">
    <property type="entry name" value="AAA+_ATPase"/>
</dbReference>
<keyword evidence="3" id="KW-0813">Transport</keyword>
<evidence type="ECO:0000256" key="4">
    <source>
        <dbReference type="ARBA" id="ARBA00022741"/>
    </source>
</evidence>
<dbReference type="RefSeq" id="WP_138169467.1">
    <property type="nucleotide sequence ID" value="NZ_VAWA01000003.1"/>
</dbReference>
<sequence length="312" mass="34544">MSQRNAVIEAHEVHKSFGPVRALDDLTLEILPGEVHGFLGPNGSGKSTAMRVLLGVLRPDSGTVKVFGLDPWRDAVALHQRLAYVPGDVELWPNLTGGEVIDMFLRLRGKYDRARRDELIERFDLDPRKKTRTYSKGNRQKVALISALAAHTDLLLLDEPTAGLDPLMEAVFQDVIHQAKSEGRTVLLSSHILAQVEALSDRISIIRAGHIVESGSLSDLRHMTRTTFEIESGRPAGHLASLRFVHDYRTVGGRSVFEVDGEHIHDVMAEIVKLGVHGMVAHPPTLEQLLMRHYGQQPSREVAQDTPEQAAP</sequence>
<proteinExistence type="inferred from homology"/>
<comment type="caution">
    <text evidence="8">The sequence shown here is derived from an EMBL/GenBank/DDBJ whole genome shotgun (WGS) entry which is preliminary data.</text>
</comment>
<dbReference type="Gene3D" id="3.40.50.300">
    <property type="entry name" value="P-loop containing nucleotide triphosphate hydrolases"/>
    <property type="match status" value="1"/>
</dbReference>
<evidence type="ECO:0000256" key="6">
    <source>
        <dbReference type="ARBA" id="ARBA00023251"/>
    </source>
</evidence>
<dbReference type="AlphaFoldDB" id="A0A5R9AM72"/>
<keyword evidence="5 8" id="KW-0067">ATP-binding</keyword>
<dbReference type="InterPro" id="IPR027417">
    <property type="entry name" value="P-loop_NTPase"/>
</dbReference>
<organism evidence="8 9">
    <name type="scientific">Nesterenkonia sphaerica</name>
    <dbReference type="NCBI Taxonomy" id="1804988"/>
    <lineage>
        <taxon>Bacteria</taxon>
        <taxon>Bacillati</taxon>
        <taxon>Actinomycetota</taxon>
        <taxon>Actinomycetes</taxon>
        <taxon>Micrococcales</taxon>
        <taxon>Micrococcaceae</taxon>
        <taxon>Nesterenkonia</taxon>
    </lineage>
</organism>
<feature type="domain" description="ABC transporter" evidence="7">
    <location>
        <begin position="8"/>
        <end position="233"/>
    </location>
</feature>
<dbReference type="InterPro" id="IPR050763">
    <property type="entry name" value="ABC_transporter_ATP-binding"/>
</dbReference>
<dbReference type="SMART" id="SM00382">
    <property type="entry name" value="AAA"/>
    <property type="match status" value="1"/>
</dbReference>
<dbReference type="PROSITE" id="PS00211">
    <property type="entry name" value="ABC_TRANSPORTER_1"/>
    <property type="match status" value="1"/>
</dbReference>
<evidence type="ECO:0000313" key="9">
    <source>
        <dbReference type="Proteomes" id="UP000306544"/>
    </source>
</evidence>
<evidence type="ECO:0000256" key="2">
    <source>
        <dbReference type="ARBA" id="ARBA00005417"/>
    </source>
</evidence>
<evidence type="ECO:0000256" key="1">
    <source>
        <dbReference type="ARBA" id="ARBA00004202"/>
    </source>
</evidence>
<evidence type="ECO:0000256" key="3">
    <source>
        <dbReference type="ARBA" id="ARBA00022448"/>
    </source>
</evidence>
<dbReference type="InterPro" id="IPR017871">
    <property type="entry name" value="ABC_transporter-like_CS"/>
</dbReference>
<evidence type="ECO:0000256" key="5">
    <source>
        <dbReference type="ARBA" id="ARBA00022840"/>
    </source>
</evidence>
<dbReference type="GO" id="GO:0046677">
    <property type="term" value="P:response to antibiotic"/>
    <property type="evidence" value="ECO:0007669"/>
    <property type="project" value="UniProtKB-KW"/>
</dbReference>
<dbReference type="GO" id="GO:0016887">
    <property type="term" value="F:ATP hydrolysis activity"/>
    <property type="evidence" value="ECO:0007669"/>
    <property type="project" value="InterPro"/>
</dbReference>
<accession>A0A5R9AM72</accession>
<dbReference type="OrthoDB" id="9804819at2"/>
<dbReference type="PROSITE" id="PS50893">
    <property type="entry name" value="ABC_TRANSPORTER_2"/>
    <property type="match status" value="1"/>
</dbReference>
<gene>
    <name evidence="8" type="ORF">FEF27_03630</name>
</gene>
<dbReference type="InterPro" id="IPR003439">
    <property type="entry name" value="ABC_transporter-like_ATP-bd"/>
</dbReference>
<reference evidence="8 9" key="1">
    <citation type="submission" date="2019-05" db="EMBL/GenBank/DDBJ databases">
        <title>Nesterenkonia sp. GY239, isolated from the Southern Atlantic Ocean.</title>
        <authorList>
            <person name="Zhang G."/>
        </authorList>
    </citation>
    <scope>NUCLEOTIDE SEQUENCE [LARGE SCALE GENOMIC DNA]</scope>
    <source>
        <strain evidence="8 9">GY239</strain>
    </source>
</reference>
<protein>
    <submittedName>
        <fullName evidence="8">ABC transporter ATP-binding protein</fullName>
    </submittedName>
</protein>
<name>A0A5R9AM72_9MICC</name>
<evidence type="ECO:0000313" key="8">
    <source>
        <dbReference type="EMBL" id="TLP78956.1"/>
    </source>
</evidence>
<dbReference type="CDD" id="cd03230">
    <property type="entry name" value="ABC_DR_subfamily_A"/>
    <property type="match status" value="1"/>
</dbReference>
<keyword evidence="9" id="KW-1185">Reference proteome</keyword>
<dbReference type="Proteomes" id="UP000306544">
    <property type="component" value="Unassembled WGS sequence"/>
</dbReference>
<comment type="subcellular location">
    <subcellularLocation>
        <location evidence="1">Cell membrane</location>
        <topology evidence="1">Peripheral membrane protein</topology>
    </subcellularLocation>
</comment>
<evidence type="ECO:0000259" key="7">
    <source>
        <dbReference type="PROSITE" id="PS50893"/>
    </source>
</evidence>
<comment type="similarity">
    <text evidence="2">Belongs to the ABC transporter superfamily.</text>
</comment>
<dbReference type="GO" id="GO:0005886">
    <property type="term" value="C:plasma membrane"/>
    <property type="evidence" value="ECO:0007669"/>
    <property type="project" value="UniProtKB-SubCell"/>
</dbReference>
<dbReference type="SUPFAM" id="SSF52540">
    <property type="entry name" value="P-loop containing nucleoside triphosphate hydrolases"/>
    <property type="match status" value="1"/>
</dbReference>